<dbReference type="AlphaFoldDB" id="T1EQR2"/>
<keyword evidence="2" id="KW-0732">Signal</keyword>
<evidence type="ECO:0000256" key="1">
    <source>
        <dbReference type="SAM" id="MobiDB-lite"/>
    </source>
</evidence>
<dbReference type="HOGENOM" id="CLU_1505076_0_0_1"/>
<organism evidence="4 5">
    <name type="scientific">Helobdella robusta</name>
    <name type="common">Californian leech</name>
    <dbReference type="NCBI Taxonomy" id="6412"/>
    <lineage>
        <taxon>Eukaryota</taxon>
        <taxon>Metazoa</taxon>
        <taxon>Spiralia</taxon>
        <taxon>Lophotrochozoa</taxon>
        <taxon>Annelida</taxon>
        <taxon>Clitellata</taxon>
        <taxon>Hirudinea</taxon>
        <taxon>Rhynchobdellida</taxon>
        <taxon>Glossiphoniidae</taxon>
        <taxon>Helobdella</taxon>
    </lineage>
</organism>
<dbReference type="Proteomes" id="UP000015101">
    <property type="component" value="Unassembled WGS sequence"/>
</dbReference>
<dbReference type="EMBL" id="AMQM01000655">
    <property type="status" value="NOT_ANNOTATED_CDS"/>
    <property type="molecule type" value="Genomic_DNA"/>
</dbReference>
<dbReference type="RefSeq" id="XP_009015986.1">
    <property type="nucleotide sequence ID" value="XM_009017738.1"/>
</dbReference>
<evidence type="ECO:0000256" key="2">
    <source>
        <dbReference type="SAM" id="SignalP"/>
    </source>
</evidence>
<reference evidence="4" key="3">
    <citation type="submission" date="2015-06" db="UniProtKB">
        <authorList>
            <consortium name="EnsemblMetazoa"/>
        </authorList>
    </citation>
    <scope>IDENTIFICATION</scope>
</reference>
<dbReference type="GeneID" id="20198912"/>
<evidence type="ECO:0000313" key="3">
    <source>
        <dbReference type="EMBL" id="ESO06618.1"/>
    </source>
</evidence>
<keyword evidence="5" id="KW-1185">Reference proteome</keyword>
<gene>
    <name evidence="4" type="primary">20198912</name>
    <name evidence="3" type="ORF">HELRODRAFT_160808</name>
</gene>
<evidence type="ECO:0000313" key="5">
    <source>
        <dbReference type="Proteomes" id="UP000015101"/>
    </source>
</evidence>
<dbReference type="InParanoid" id="T1EQR2"/>
<proteinExistence type="predicted"/>
<evidence type="ECO:0008006" key="6">
    <source>
        <dbReference type="Google" id="ProtNLM"/>
    </source>
</evidence>
<accession>T1EQR2</accession>
<dbReference type="CTD" id="20198912"/>
<protein>
    <recommendedName>
        <fullName evidence="6">Apple domain-containing protein</fullName>
    </recommendedName>
</protein>
<name>T1EQR2_HELRO</name>
<feature type="signal peptide" evidence="2">
    <location>
        <begin position="1"/>
        <end position="19"/>
    </location>
</feature>
<evidence type="ECO:0000313" key="4">
    <source>
        <dbReference type="EnsemblMetazoa" id="HelroP160808"/>
    </source>
</evidence>
<feature type="region of interest" description="Disordered" evidence="1">
    <location>
        <begin position="110"/>
        <end position="130"/>
    </location>
</feature>
<dbReference type="KEGG" id="hro:HELRODRAFT_160808"/>
<dbReference type="EMBL" id="KB096324">
    <property type="protein sequence ID" value="ESO06618.1"/>
    <property type="molecule type" value="Genomic_DNA"/>
</dbReference>
<reference evidence="3 5" key="2">
    <citation type="journal article" date="2013" name="Nature">
        <title>Insights into bilaterian evolution from three spiralian genomes.</title>
        <authorList>
            <person name="Simakov O."/>
            <person name="Marletaz F."/>
            <person name="Cho S.J."/>
            <person name="Edsinger-Gonzales E."/>
            <person name="Havlak P."/>
            <person name="Hellsten U."/>
            <person name="Kuo D.H."/>
            <person name="Larsson T."/>
            <person name="Lv J."/>
            <person name="Arendt D."/>
            <person name="Savage R."/>
            <person name="Osoegawa K."/>
            <person name="de Jong P."/>
            <person name="Grimwood J."/>
            <person name="Chapman J.A."/>
            <person name="Shapiro H."/>
            <person name="Aerts A."/>
            <person name="Otillar R.P."/>
            <person name="Terry A.Y."/>
            <person name="Boore J.L."/>
            <person name="Grigoriev I.V."/>
            <person name="Lindberg D.R."/>
            <person name="Seaver E.C."/>
            <person name="Weisblat D.A."/>
            <person name="Putnam N.H."/>
            <person name="Rokhsar D.S."/>
        </authorList>
    </citation>
    <scope>NUCLEOTIDE SEQUENCE</scope>
</reference>
<feature type="chain" id="PRO_5010979980" description="Apple domain-containing protein" evidence="2">
    <location>
        <begin position="20"/>
        <end position="190"/>
    </location>
</feature>
<dbReference type="EnsemblMetazoa" id="HelroT160808">
    <property type="protein sequence ID" value="HelroP160808"/>
    <property type="gene ID" value="HelroG160808"/>
</dbReference>
<reference evidence="5" key="1">
    <citation type="submission" date="2012-12" db="EMBL/GenBank/DDBJ databases">
        <authorList>
            <person name="Hellsten U."/>
            <person name="Grimwood J."/>
            <person name="Chapman J.A."/>
            <person name="Shapiro H."/>
            <person name="Aerts A."/>
            <person name="Otillar R.P."/>
            <person name="Terry A.Y."/>
            <person name="Boore J.L."/>
            <person name="Simakov O."/>
            <person name="Marletaz F."/>
            <person name="Cho S.-J."/>
            <person name="Edsinger-Gonzales E."/>
            <person name="Havlak P."/>
            <person name="Kuo D.-H."/>
            <person name="Larsson T."/>
            <person name="Lv J."/>
            <person name="Arendt D."/>
            <person name="Savage R."/>
            <person name="Osoegawa K."/>
            <person name="de Jong P."/>
            <person name="Lindberg D.R."/>
            <person name="Seaver E.C."/>
            <person name="Weisblat D.A."/>
            <person name="Putnam N.H."/>
            <person name="Grigoriev I.V."/>
            <person name="Rokhsar D.S."/>
        </authorList>
    </citation>
    <scope>NUCLEOTIDE SEQUENCE</scope>
</reference>
<sequence length="190" mass="21302">MSVLVKLGLFLTMITFTLSKPVEKRVCWRTTKNKTIEQVTNENLFTLLKDTNVKECKKKCASLGPPACQNIVLSGKNCYYQINGNFAVTFKESAAVDVYTVKDCKIKKPDEEEVKPKQPPPKIEEKSEAKELGEHVAENLECVAEVFENVARNFENVGSNLNNAGQEIDSVADNFKAISRDRKEAEKLAQ</sequence>
<dbReference type="Gene3D" id="3.50.4.10">
    <property type="entry name" value="Hepatocyte Growth Factor"/>
    <property type="match status" value="1"/>
</dbReference>